<gene>
    <name evidence="1" type="ORF">BJ981_001601</name>
</gene>
<dbReference type="InterPro" id="IPR013207">
    <property type="entry name" value="LGFP"/>
</dbReference>
<accession>A0A7W8Z1V4</accession>
<sequence>MDPNIHQITHGRLDRRRGAVRRTMLAAACAAAAATTLITAPQTASASASGTRATAAVCRLAVEGYVEDRWLSLGGQGGPLGCPINQQYLMEGGGVRQHFQGGQIAWSPRQGDKMTVVATQWDGYLRFRWGSTAPFHYDYFVVSWYIPGTSYRGTSKMAGGTSGAFKMRRSTNRRYVFSVVGCDTRFLASDVCRQGYTTQVSTTGDG</sequence>
<dbReference type="Proteomes" id="UP000588112">
    <property type="component" value="Unassembled WGS sequence"/>
</dbReference>
<organism evidence="1 2">
    <name type="scientific">Sphaerisporangium krabiense</name>
    <dbReference type="NCBI Taxonomy" id="763782"/>
    <lineage>
        <taxon>Bacteria</taxon>
        <taxon>Bacillati</taxon>
        <taxon>Actinomycetota</taxon>
        <taxon>Actinomycetes</taxon>
        <taxon>Streptosporangiales</taxon>
        <taxon>Streptosporangiaceae</taxon>
        <taxon>Sphaerisporangium</taxon>
    </lineage>
</organism>
<dbReference type="InterPro" id="IPR006311">
    <property type="entry name" value="TAT_signal"/>
</dbReference>
<dbReference type="PROSITE" id="PS51318">
    <property type="entry name" value="TAT"/>
    <property type="match status" value="1"/>
</dbReference>
<proteinExistence type="predicted"/>
<name>A0A7W8Z1V4_9ACTN</name>
<dbReference type="Pfam" id="PF08310">
    <property type="entry name" value="LGFP"/>
    <property type="match status" value="1"/>
</dbReference>
<comment type="caution">
    <text evidence="1">The sequence shown here is derived from an EMBL/GenBank/DDBJ whole genome shotgun (WGS) entry which is preliminary data.</text>
</comment>
<dbReference type="AlphaFoldDB" id="A0A7W8Z1V4"/>
<evidence type="ECO:0000313" key="2">
    <source>
        <dbReference type="Proteomes" id="UP000588112"/>
    </source>
</evidence>
<protein>
    <submittedName>
        <fullName evidence="1">Uncharacterized protein</fullName>
    </submittedName>
</protein>
<reference evidence="1 2" key="1">
    <citation type="submission" date="2020-08" db="EMBL/GenBank/DDBJ databases">
        <title>Sequencing the genomes of 1000 actinobacteria strains.</title>
        <authorList>
            <person name="Klenk H.-P."/>
        </authorList>
    </citation>
    <scope>NUCLEOTIDE SEQUENCE [LARGE SCALE GENOMIC DNA]</scope>
    <source>
        <strain evidence="1 2">DSM 45790</strain>
    </source>
</reference>
<dbReference type="EMBL" id="JACHBR010000001">
    <property type="protein sequence ID" value="MBB5625902.1"/>
    <property type="molecule type" value="Genomic_DNA"/>
</dbReference>
<evidence type="ECO:0000313" key="1">
    <source>
        <dbReference type="EMBL" id="MBB5625902.1"/>
    </source>
</evidence>
<dbReference type="RefSeq" id="WP_184609447.1">
    <property type="nucleotide sequence ID" value="NZ_BOOS01000037.1"/>
</dbReference>
<keyword evidence="2" id="KW-1185">Reference proteome</keyword>